<dbReference type="Proteomes" id="UP000824247">
    <property type="component" value="Unassembled WGS sequence"/>
</dbReference>
<evidence type="ECO:0008006" key="4">
    <source>
        <dbReference type="Google" id="ProtNLM"/>
    </source>
</evidence>
<dbReference type="EMBL" id="JAHLFM010000003">
    <property type="protein sequence ID" value="MBU3830572.1"/>
    <property type="molecule type" value="Genomic_DNA"/>
</dbReference>
<feature type="signal peptide" evidence="1">
    <location>
        <begin position="1"/>
        <end position="24"/>
    </location>
</feature>
<organism evidence="2 3">
    <name type="scientific">Candidatus Ureaplasma intestinipullorum</name>
    <dbReference type="NCBI Taxonomy" id="2838770"/>
    <lineage>
        <taxon>Bacteria</taxon>
        <taxon>Bacillati</taxon>
        <taxon>Mycoplasmatota</taxon>
        <taxon>Mycoplasmoidales</taxon>
        <taxon>Mycoplasmoidaceae</taxon>
        <taxon>Ureaplasma</taxon>
    </lineage>
</organism>
<feature type="chain" id="PRO_5038672014" description="Lipoprotein" evidence="1">
    <location>
        <begin position="25"/>
        <end position="1094"/>
    </location>
</feature>
<sequence length="1094" mass="123368">MKKRKLLSIIALSTLFVPIFSSMAIMTSCSETSFSYTYDETSKTLTLNSKNIGYDNIYYGVQAILSNNNKYNDWKNISLLLSNNLPTLFANSNIEIANVNLNNYVLELTINNNDKVNTIKISFPKVNLNGLNPPNSNIFYVQSNTVFFNNSIQDIINMSSENILSKIREKSNVNLPENCYIDKSMSISSSNYVDFYIFLPESKQPYGLLKIYLENVDIPDVTPIGPINNFDSINEWSKIINWNVDSIEGTTYKYIDNIITDYTSATPIVSSYSTAKSSKIVNDNFLYLYNNDYLSNINDDFNYGAKNSLSLISTSWNIKNILDLNVYIGNTLVTNNDSYISGDYVIQFMNPLDYDVQLNSDNIYWNINIPDITVPSKGIVTIKFSFNNSDAKPYLTLASDINNTAYLTTEFNNLSIELFLNNDKVFSENSSSNFKNFLKNSYTLKTIIKNVKFGNNLIDISDELKSNIQNVSINDLISNNKEFVEANINKFKVMLKSIQNILLLSANNPTVIDFLYSLNNDIYNIISSLTNNKYLSNLIANLFSNQKLSVFLFYNIDNIIGIIETMLPNSIEKASLLGMLYDIRNSNTSPTDMEDFVANLVSLKPVLEKVLSAQLGWLLKIIGPLLENLSLNPNLFDCILTMLPDILNVVASQTGQIGVIGNSILTYVSNLINFANTNDPDCVNNPIANNKYEDIRVLDFVVNEFTQGNENSLMDILGLIVGPNNATINTIINVVKAVNFNINCKIRISKKGLLLQTYNYENKNLYDVIKWIINAFFTEVKLADGTITDLYSAISNNLQFTHTQNNLDYDNQEHWVNAYDNWTFNLKQQITINTLPIAALISKENINLDLSSLNVLAILNSLINVLINNAIPVNLVISPKNVIKTSFESINSHLFPSIDSEGKLSWKYLSNNTTIVDFSNVLNESNVRSTAQEKCYGGSFGLLKTLLPTFISLQATTNKITWMSTNNLNNETINNYNATSYISELYVNQLVDDLTLTSNFTTWISDKTNYYQDGDKFVINTTSLNEFINQNFRFSNSFGTNFAYYHPTITSASYKLINNTNSYTLNIAFSAPTLVIKPDNSCVLTDSFTLTINV</sequence>
<evidence type="ECO:0000313" key="2">
    <source>
        <dbReference type="EMBL" id="MBU3830572.1"/>
    </source>
</evidence>
<keyword evidence="1" id="KW-0732">Signal</keyword>
<dbReference type="AlphaFoldDB" id="A0A9E2KW17"/>
<dbReference type="PROSITE" id="PS51257">
    <property type="entry name" value="PROKAR_LIPOPROTEIN"/>
    <property type="match status" value="1"/>
</dbReference>
<evidence type="ECO:0000256" key="1">
    <source>
        <dbReference type="SAM" id="SignalP"/>
    </source>
</evidence>
<gene>
    <name evidence="2" type="ORF">H9897_00200</name>
</gene>
<evidence type="ECO:0000313" key="3">
    <source>
        <dbReference type="Proteomes" id="UP000824247"/>
    </source>
</evidence>
<reference evidence="2" key="2">
    <citation type="submission" date="2021-04" db="EMBL/GenBank/DDBJ databases">
        <authorList>
            <person name="Gilroy R."/>
        </authorList>
    </citation>
    <scope>NUCLEOTIDE SEQUENCE</scope>
    <source>
        <strain evidence="2">A5-1222</strain>
    </source>
</reference>
<proteinExistence type="predicted"/>
<accession>A0A9E2KW17</accession>
<protein>
    <recommendedName>
        <fullName evidence="4">Lipoprotein</fullName>
    </recommendedName>
</protein>
<name>A0A9E2KW17_9BACT</name>
<reference evidence="2" key="1">
    <citation type="journal article" date="2021" name="PeerJ">
        <title>Extensive microbial diversity within the chicken gut microbiome revealed by metagenomics and culture.</title>
        <authorList>
            <person name="Gilroy R."/>
            <person name="Ravi A."/>
            <person name="Getino M."/>
            <person name="Pursley I."/>
            <person name="Horton D.L."/>
            <person name="Alikhan N.F."/>
            <person name="Baker D."/>
            <person name="Gharbi K."/>
            <person name="Hall N."/>
            <person name="Watson M."/>
            <person name="Adriaenssens E.M."/>
            <person name="Foster-Nyarko E."/>
            <person name="Jarju S."/>
            <person name="Secka A."/>
            <person name="Antonio M."/>
            <person name="Oren A."/>
            <person name="Chaudhuri R.R."/>
            <person name="La Ragione R."/>
            <person name="Hildebrand F."/>
            <person name="Pallen M.J."/>
        </authorList>
    </citation>
    <scope>NUCLEOTIDE SEQUENCE</scope>
    <source>
        <strain evidence="2">A5-1222</strain>
    </source>
</reference>
<comment type="caution">
    <text evidence="2">The sequence shown here is derived from an EMBL/GenBank/DDBJ whole genome shotgun (WGS) entry which is preliminary data.</text>
</comment>